<evidence type="ECO:0000313" key="3">
    <source>
        <dbReference type="Proteomes" id="UP000283077"/>
    </source>
</evidence>
<proteinExistence type="predicted"/>
<keyword evidence="3" id="KW-1185">Reference proteome</keyword>
<sequence length="298" mass="33625">MNMHLRCISSKELHVNLSRNGHQLNIRSYPMPVSDYTLSIVTPTYNRKHLLGRSLDASLQLIQQGIACEIVVVDDASTDQTSEFLTSNYADEIAQRLIVVERFEKNQGVTAAKNRGAELARGVWVAFMDSDDNFIVEHGMVMLTELVEHHDDAAVFFRCRDNQHKIQIGPDLPAGYIGLKQIINQGTPGECLPVIKRQVILSYPYPAELRGSESLSYFGMLNAEHRIFISALIVREYEYAGDDRLSAKKGLRARAAKLVVHNVRTLRFISALSAKTLFGVLLRIAYYSWLTCLNKITR</sequence>
<dbReference type="SUPFAM" id="SSF53448">
    <property type="entry name" value="Nucleotide-diphospho-sugar transferases"/>
    <property type="match status" value="1"/>
</dbReference>
<dbReference type="AlphaFoldDB" id="A0A437R3I2"/>
<organism evidence="2 3">
    <name type="scientific">Rheinheimera riviphila</name>
    <dbReference type="NCBI Taxonomy" id="1834037"/>
    <lineage>
        <taxon>Bacteria</taxon>
        <taxon>Pseudomonadati</taxon>
        <taxon>Pseudomonadota</taxon>
        <taxon>Gammaproteobacteria</taxon>
        <taxon>Chromatiales</taxon>
        <taxon>Chromatiaceae</taxon>
        <taxon>Rheinheimera</taxon>
    </lineage>
</organism>
<dbReference type="InterPro" id="IPR029044">
    <property type="entry name" value="Nucleotide-diphossugar_trans"/>
</dbReference>
<dbReference type="OrthoDB" id="9805612at2"/>
<feature type="domain" description="Glycosyltransferase 2-like" evidence="1">
    <location>
        <begin position="39"/>
        <end position="170"/>
    </location>
</feature>
<accession>A0A437R3I2</accession>
<dbReference type="PANTHER" id="PTHR22916:SF3">
    <property type="entry name" value="UDP-GLCNAC:BETAGAL BETA-1,3-N-ACETYLGLUCOSAMINYLTRANSFERASE-LIKE PROTEIN 1"/>
    <property type="match status" value="1"/>
</dbReference>
<evidence type="ECO:0000313" key="2">
    <source>
        <dbReference type="EMBL" id="RVU41292.1"/>
    </source>
</evidence>
<dbReference type="Proteomes" id="UP000283077">
    <property type="component" value="Unassembled WGS sequence"/>
</dbReference>
<reference evidence="2 3" key="1">
    <citation type="submission" date="2019-01" db="EMBL/GenBank/DDBJ databases">
        <authorList>
            <person name="Chen W.-M."/>
        </authorList>
    </citation>
    <scope>NUCLEOTIDE SEQUENCE [LARGE SCALE GENOMIC DNA]</scope>
    <source>
        <strain evidence="2 3">KYPC3</strain>
    </source>
</reference>
<protein>
    <submittedName>
        <fullName evidence="2">Glycosyltransferase family 2 protein</fullName>
    </submittedName>
</protein>
<comment type="caution">
    <text evidence="2">The sequence shown here is derived from an EMBL/GenBank/DDBJ whole genome shotgun (WGS) entry which is preliminary data.</text>
</comment>
<dbReference type="CDD" id="cd00761">
    <property type="entry name" value="Glyco_tranf_GTA_type"/>
    <property type="match status" value="1"/>
</dbReference>
<name>A0A437R3I2_9GAMM</name>
<evidence type="ECO:0000259" key="1">
    <source>
        <dbReference type="Pfam" id="PF00535"/>
    </source>
</evidence>
<dbReference type="Gene3D" id="3.90.550.10">
    <property type="entry name" value="Spore Coat Polysaccharide Biosynthesis Protein SpsA, Chain A"/>
    <property type="match status" value="1"/>
</dbReference>
<dbReference type="PANTHER" id="PTHR22916">
    <property type="entry name" value="GLYCOSYLTRANSFERASE"/>
    <property type="match status" value="1"/>
</dbReference>
<gene>
    <name evidence="2" type="ORF">EOE67_03575</name>
</gene>
<dbReference type="GO" id="GO:0016758">
    <property type="term" value="F:hexosyltransferase activity"/>
    <property type="evidence" value="ECO:0007669"/>
    <property type="project" value="UniProtKB-ARBA"/>
</dbReference>
<dbReference type="EMBL" id="SACS01000002">
    <property type="protein sequence ID" value="RVU41292.1"/>
    <property type="molecule type" value="Genomic_DNA"/>
</dbReference>
<dbReference type="InterPro" id="IPR001173">
    <property type="entry name" value="Glyco_trans_2-like"/>
</dbReference>
<dbReference type="Pfam" id="PF00535">
    <property type="entry name" value="Glycos_transf_2"/>
    <property type="match status" value="1"/>
</dbReference>
<keyword evidence="2" id="KW-0808">Transferase</keyword>